<gene>
    <name evidence="2" type="ORF">NTEN_LOCUS24032</name>
    <name evidence="3" type="ORF">NTEN_LOCUS24035</name>
</gene>
<dbReference type="EMBL" id="CADCXU010035336">
    <property type="protein sequence ID" value="CAB0020453.1"/>
    <property type="molecule type" value="Genomic_DNA"/>
</dbReference>
<evidence type="ECO:0000313" key="4">
    <source>
        <dbReference type="Proteomes" id="UP000479000"/>
    </source>
</evidence>
<name>A0A6H5HUL0_9HEMI</name>
<organism evidence="2 4">
    <name type="scientific">Nesidiocoris tenuis</name>
    <dbReference type="NCBI Taxonomy" id="355587"/>
    <lineage>
        <taxon>Eukaryota</taxon>
        <taxon>Metazoa</taxon>
        <taxon>Ecdysozoa</taxon>
        <taxon>Arthropoda</taxon>
        <taxon>Hexapoda</taxon>
        <taxon>Insecta</taxon>
        <taxon>Pterygota</taxon>
        <taxon>Neoptera</taxon>
        <taxon>Paraneoptera</taxon>
        <taxon>Hemiptera</taxon>
        <taxon>Heteroptera</taxon>
        <taxon>Panheteroptera</taxon>
        <taxon>Cimicomorpha</taxon>
        <taxon>Miridae</taxon>
        <taxon>Dicyphina</taxon>
        <taxon>Nesidiocoris</taxon>
    </lineage>
</organism>
<evidence type="ECO:0000256" key="1">
    <source>
        <dbReference type="SAM" id="MobiDB-lite"/>
    </source>
</evidence>
<proteinExistence type="predicted"/>
<feature type="compositionally biased region" description="Basic and acidic residues" evidence="1">
    <location>
        <begin position="1"/>
        <end position="11"/>
    </location>
</feature>
<keyword evidence="4" id="KW-1185">Reference proteome</keyword>
<evidence type="ECO:0000313" key="2">
    <source>
        <dbReference type="EMBL" id="CAB0020453.1"/>
    </source>
</evidence>
<evidence type="ECO:0000313" key="3">
    <source>
        <dbReference type="EMBL" id="CAB0020456.1"/>
    </source>
</evidence>
<feature type="region of interest" description="Disordered" evidence="1">
    <location>
        <begin position="1"/>
        <end position="21"/>
    </location>
</feature>
<accession>A0A6H5HUL0</accession>
<dbReference type="EMBL" id="CADCXU010035338">
    <property type="protein sequence ID" value="CAB0020456.1"/>
    <property type="molecule type" value="Genomic_DNA"/>
</dbReference>
<sequence length="643" mass="71003">MKIGRGRDQEQRGLSVSKGRTTQPWWHASENTRSGRAAWQYCRELPIGLRDKCRELPSSLSDNGLKWSNLSSSWCRLGNFVHQHMSRHFRLPTLTPVLITKAKAVELCQELTRTHKELSHLKVWPDELPTQPSPYVIREPCRAGCLPVPLPRGHQSVLHYRIPVDRRAVHDLLGRQFYNPRHPDLHLALDPVHRPPPHASYLNGSTPASTGMAASDAVQYARFTFNKTVLWAKASFFLCLSFSLCSQNCTPYSRIPRKSPLYQVLSPSKSNPQPPRASLVTLAIQLIAFVLTVSTCASSSNLALSVSPRNLNSHTALMRTPSNCTMGGPVLAQVSPKENHNCLLPRNRQPDLPTQSYQQPHYLCGRLFKRGSAVLCHQQDQVVGLHGPRCGRYSASSAQRSLATNTLSSPLHRWKHLRADRVAAFSLSNPRVHHPAPTLGARCTGIDADAARAITLSRLTAAASTSKMGQLAFASLNLPSSTGPISPLPGLRPTILNTMALCWLMSKSSRTPANRHRGTEGDVYVRTPTRSSPNVGTCPTLFSTENPCAKIRLSSSSPRSQGRLCLPCSPCRSNTSLNHMVYRALASMPTTTGLPLSARNTRSSLPKCSRFATLIFLSFKSPPIEQLEFCVLSSLRNEISSWI</sequence>
<dbReference type="Proteomes" id="UP000479000">
    <property type="component" value="Unassembled WGS sequence"/>
</dbReference>
<feature type="region of interest" description="Disordered" evidence="1">
    <location>
        <begin position="511"/>
        <end position="531"/>
    </location>
</feature>
<reference evidence="2 4" key="1">
    <citation type="submission" date="2020-02" db="EMBL/GenBank/DDBJ databases">
        <authorList>
            <person name="Ferguson B K."/>
        </authorList>
    </citation>
    <scope>NUCLEOTIDE SEQUENCE [LARGE SCALE GENOMIC DNA]</scope>
</reference>
<protein>
    <submittedName>
        <fullName evidence="2">Uncharacterized protein</fullName>
    </submittedName>
</protein>
<feature type="compositionally biased region" description="Polar residues" evidence="1">
    <location>
        <begin position="12"/>
        <end position="21"/>
    </location>
</feature>
<dbReference type="AlphaFoldDB" id="A0A6H5HUL0"/>